<dbReference type="AlphaFoldDB" id="A0A1M7YKT9"/>
<name>A0A1M7YKT9_9FIRM</name>
<dbReference type="Pfam" id="PF12146">
    <property type="entry name" value="Hydrolase_4"/>
    <property type="match status" value="1"/>
</dbReference>
<evidence type="ECO:0000259" key="1">
    <source>
        <dbReference type="Pfam" id="PF12146"/>
    </source>
</evidence>
<evidence type="ECO:0000313" key="3">
    <source>
        <dbReference type="Proteomes" id="UP000184612"/>
    </source>
</evidence>
<reference evidence="2 3" key="1">
    <citation type="submission" date="2016-12" db="EMBL/GenBank/DDBJ databases">
        <authorList>
            <person name="Song W.-J."/>
            <person name="Kurnit D.M."/>
        </authorList>
    </citation>
    <scope>NUCLEOTIDE SEQUENCE [LARGE SCALE GENOMIC DNA]</scope>
    <source>
        <strain evidence="2 3">DSM 12503</strain>
    </source>
</reference>
<dbReference type="PANTHER" id="PTHR11614">
    <property type="entry name" value="PHOSPHOLIPASE-RELATED"/>
    <property type="match status" value="1"/>
</dbReference>
<feature type="domain" description="Serine aminopeptidase S33" evidence="1">
    <location>
        <begin position="28"/>
        <end position="292"/>
    </location>
</feature>
<evidence type="ECO:0000313" key="2">
    <source>
        <dbReference type="EMBL" id="SHO53233.1"/>
    </source>
</evidence>
<protein>
    <submittedName>
        <fullName evidence="2">Lysophospholipase, alpha-beta hydrolase superfamily</fullName>
    </submittedName>
</protein>
<dbReference type="EMBL" id="FRFD01000013">
    <property type="protein sequence ID" value="SHO53233.1"/>
    <property type="molecule type" value="Genomic_DNA"/>
</dbReference>
<dbReference type="RefSeq" id="WP_330393920.1">
    <property type="nucleotide sequence ID" value="NZ_FRFD01000013.1"/>
</dbReference>
<dbReference type="Gene3D" id="3.40.50.1820">
    <property type="entry name" value="alpha/beta hydrolase"/>
    <property type="match status" value="1"/>
</dbReference>
<dbReference type="SUPFAM" id="SSF53474">
    <property type="entry name" value="alpha/beta-Hydrolases"/>
    <property type="match status" value="1"/>
</dbReference>
<proteinExistence type="predicted"/>
<dbReference type="InterPro" id="IPR022742">
    <property type="entry name" value="Hydrolase_4"/>
</dbReference>
<gene>
    <name evidence="2" type="ORF">SAMN02745217_04012</name>
</gene>
<dbReference type="Proteomes" id="UP000184612">
    <property type="component" value="Unassembled WGS sequence"/>
</dbReference>
<dbReference type="InterPro" id="IPR051044">
    <property type="entry name" value="MAG_DAG_Lipase"/>
</dbReference>
<dbReference type="STRING" id="1121345.SAMN02745217_04012"/>
<keyword evidence="2" id="KW-0378">Hydrolase</keyword>
<dbReference type="GO" id="GO:0016787">
    <property type="term" value="F:hydrolase activity"/>
    <property type="evidence" value="ECO:0007669"/>
    <property type="project" value="UniProtKB-KW"/>
</dbReference>
<sequence>MVSGNLDFKSEEGTKIFVYVWKPDENVKVKGIVQFAHGMAETANRYERFAEVLVKEGFIVYANDHRGHGKTAGDPAKLGYLADKDGFDWLVKDIHQLSMIIKQEYPDLPLFLLGHSMGSFAVQRYIMLYGNDLKGAILSGSNGKQGIMLGVARLLAGKEVKKHGRKTASEKMNQMFFGSYNNKFKPNRTEFDWLTRDKEEVDKYVNDPFCGTVFTGGFFYDFTSGLKDVENKENLSLIPKKLPIFIFSGDKDPVGKYGKGVTKLYNTYKKYGIKDVTLKLYPGGRHEMLNEINRDEVMKDAVDWINHHMR</sequence>
<accession>A0A1M7YKT9</accession>
<organism evidence="2 3">
    <name type="scientific">Anaerocolumna xylanovorans DSM 12503</name>
    <dbReference type="NCBI Taxonomy" id="1121345"/>
    <lineage>
        <taxon>Bacteria</taxon>
        <taxon>Bacillati</taxon>
        <taxon>Bacillota</taxon>
        <taxon>Clostridia</taxon>
        <taxon>Lachnospirales</taxon>
        <taxon>Lachnospiraceae</taxon>
        <taxon>Anaerocolumna</taxon>
    </lineage>
</organism>
<dbReference type="InterPro" id="IPR029058">
    <property type="entry name" value="AB_hydrolase_fold"/>
</dbReference>
<keyword evidence="3" id="KW-1185">Reference proteome</keyword>